<keyword evidence="3" id="KW-1185">Reference proteome</keyword>
<evidence type="ECO:0008006" key="4">
    <source>
        <dbReference type="Google" id="ProtNLM"/>
    </source>
</evidence>
<dbReference type="EMBL" id="JMCB01000012">
    <property type="protein sequence ID" value="KFE65440.1"/>
    <property type="molecule type" value="Genomic_DNA"/>
</dbReference>
<evidence type="ECO:0000313" key="3">
    <source>
        <dbReference type="Proteomes" id="UP000028725"/>
    </source>
</evidence>
<sequence>MASMKHDGLVSLFRNHPALAPELLKGPLGMELPSWAEIRVESPEFTQVVPTEYRADLVVLLRKGRPVLAIVVEVQLSRSTRKRKSWPVYLTTLRARMNCPAVLLVVAPDPAVAHWCAQPILLGHPGFVLQPLVAGPRSIPVLLGKREAGDSPELAVLSAMAHGQKPELAPGLFEAVASSSRGLAREQATFYLDLAFSSLGEAVRRVLESIMKSGEYEYQSEFFRKFVAQGMEKGMEKGLERGLKQGRQEGHLEGERQALIKVLEARGFAVEGTAQRRILACTERAQLERWLGQAVTAKSVQELFQRKPTPKRAGRSSSPRLKARSPRAKR</sequence>
<dbReference type="RefSeq" id="WP_044193272.1">
    <property type="nucleotide sequence ID" value="NZ_JMCB01000012.1"/>
</dbReference>
<dbReference type="AlphaFoldDB" id="A0A085WCM7"/>
<feature type="region of interest" description="Disordered" evidence="1">
    <location>
        <begin position="302"/>
        <end position="330"/>
    </location>
</feature>
<dbReference type="OrthoDB" id="5523021at2"/>
<dbReference type="STRING" id="394096.DB31_1556"/>
<dbReference type="PATRIC" id="fig|394096.3.peg.5894"/>
<feature type="compositionally biased region" description="Basic residues" evidence="1">
    <location>
        <begin position="321"/>
        <end position="330"/>
    </location>
</feature>
<comment type="caution">
    <text evidence="2">The sequence shown here is derived from an EMBL/GenBank/DDBJ whole genome shotgun (WGS) entry which is preliminary data.</text>
</comment>
<reference evidence="2 3" key="1">
    <citation type="submission" date="2014-04" db="EMBL/GenBank/DDBJ databases">
        <title>Genome assembly of Hyalangium minutum DSM 14724.</title>
        <authorList>
            <person name="Sharma G."/>
            <person name="Subramanian S."/>
        </authorList>
    </citation>
    <scope>NUCLEOTIDE SEQUENCE [LARGE SCALE GENOMIC DNA]</scope>
    <source>
        <strain evidence="2 3">DSM 14724</strain>
    </source>
</reference>
<organism evidence="2 3">
    <name type="scientific">Hyalangium minutum</name>
    <dbReference type="NCBI Taxonomy" id="394096"/>
    <lineage>
        <taxon>Bacteria</taxon>
        <taxon>Pseudomonadati</taxon>
        <taxon>Myxococcota</taxon>
        <taxon>Myxococcia</taxon>
        <taxon>Myxococcales</taxon>
        <taxon>Cystobacterineae</taxon>
        <taxon>Archangiaceae</taxon>
        <taxon>Hyalangium</taxon>
    </lineage>
</organism>
<protein>
    <recommendedName>
        <fullName evidence="4">Transposase (putative) YhgA-like domain-containing protein</fullName>
    </recommendedName>
</protein>
<dbReference type="PANTHER" id="PTHR34613:SF1">
    <property type="entry name" value="SLL6017 PROTEIN"/>
    <property type="match status" value="1"/>
</dbReference>
<dbReference type="PANTHER" id="PTHR34613">
    <property type="entry name" value="SLL0800 PROTEIN"/>
    <property type="match status" value="1"/>
</dbReference>
<accession>A0A085WCM7</accession>
<evidence type="ECO:0000256" key="1">
    <source>
        <dbReference type="SAM" id="MobiDB-lite"/>
    </source>
</evidence>
<gene>
    <name evidence="2" type="ORF">DB31_1556</name>
</gene>
<proteinExistence type="predicted"/>
<dbReference type="Proteomes" id="UP000028725">
    <property type="component" value="Unassembled WGS sequence"/>
</dbReference>
<name>A0A085WCM7_9BACT</name>
<evidence type="ECO:0000313" key="2">
    <source>
        <dbReference type="EMBL" id="KFE65440.1"/>
    </source>
</evidence>